<dbReference type="EnsemblPlants" id="AVESA.00010b.r2.4CG1261210.1">
    <property type="protein sequence ID" value="AVESA.00010b.r2.4CG1261210.1.CDS"/>
    <property type="gene ID" value="AVESA.00010b.r2.4CG1261210"/>
</dbReference>
<proteinExistence type="predicted"/>
<organism evidence="1 2">
    <name type="scientific">Avena sativa</name>
    <name type="common">Oat</name>
    <dbReference type="NCBI Taxonomy" id="4498"/>
    <lineage>
        <taxon>Eukaryota</taxon>
        <taxon>Viridiplantae</taxon>
        <taxon>Streptophyta</taxon>
        <taxon>Embryophyta</taxon>
        <taxon>Tracheophyta</taxon>
        <taxon>Spermatophyta</taxon>
        <taxon>Magnoliopsida</taxon>
        <taxon>Liliopsida</taxon>
        <taxon>Poales</taxon>
        <taxon>Poaceae</taxon>
        <taxon>BOP clade</taxon>
        <taxon>Pooideae</taxon>
        <taxon>Poodae</taxon>
        <taxon>Poeae</taxon>
        <taxon>Poeae Chloroplast Group 1 (Aveneae type)</taxon>
        <taxon>Aveninae</taxon>
        <taxon>Avena</taxon>
    </lineage>
</organism>
<sequence>MEELRSQLARSARAGACAKGPSETRADSTSLKTPIGHEPVVQVGSEAGVSAALQANKRKTHHVDDTSNVSAATSNKKQKPDLTCTVCGITATSEGALQEHLKGKNHARKAAKLAPPLAGAGHHEVCSKVNGSAACSAKGKGPTLAVASTVFAPSNSIEQKPDLTCTVCGITSTSQKALQDHLDGKLHKRKSLMLLQSIPKEDVVTKMVCSEPNASSAAGLLPAKRKNSHAVTAAPTISAAASSEKEKQDLTCTVCGITATSEKGMQDHLKGKAHTRKAAAAFTQPPPPPPEKEAAEHSRQEETEEEGAYTPRRFSLVTPSKSVCPVVQMNGFLLCEVCDVKAADLVTMVCHLQGGKHISKARQQEEQPKASVVVDDTVASGGDPELETVAVEANGKNATPNVDGGFLLCELCNVKVPSQAVMQSHLSGKKHTNKQKAAGKSVLARDETNKDVTVGTGGDIAVTTPGQQAKKATAAAAVGDSDNLVEKVDGFLHRQNASMKDKEKANVSVVDVGVGGKRAVLAEGKSKEAASVVDAGTGHGNDESMEKPAVENMEAVVPSAAPHQEDGSTPVCGSSSVVAPMEVDEDAEAGDVGAAKAEKEKQVAGEEVKMQVEGNLFIVLRQADGSLSCGLCGHHGCDKDAMVGHLYTKEHWRRARLSEQSTRRSRQGRAAPPAAVNNDSDDGVAIPVTDGAL</sequence>
<evidence type="ECO:0000313" key="1">
    <source>
        <dbReference type="EnsemblPlants" id="AVESA.00010b.r2.4CG1261210.1.CDS"/>
    </source>
</evidence>
<accession>A0ACD5WPC6</accession>
<evidence type="ECO:0000313" key="2">
    <source>
        <dbReference type="Proteomes" id="UP001732700"/>
    </source>
</evidence>
<protein>
    <submittedName>
        <fullName evidence="1">Uncharacterized protein</fullName>
    </submittedName>
</protein>
<name>A0ACD5WPC6_AVESA</name>
<keyword evidence="2" id="KW-1185">Reference proteome</keyword>
<dbReference type="Proteomes" id="UP001732700">
    <property type="component" value="Chromosome 4C"/>
</dbReference>
<reference evidence="1" key="1">
    <citation type="submission" date="2021-05" db="EMBL/GenBank/DDBJ databases">
        <authorList>
            <person name="Scholz U."/>
            <person name="Mascher M."/>
            <person name="Fiebig A."/>
        </authorList>
    </citation>
    <scope>NUCLEOTIDE SEQUENCE [LARGE SCALE GENOMIC DNA]</scope>
</reference>
<reference evidence="1" key="2">
    <citation type="submission" date="2025-09" db="UniProtKB">
        <authorList>
            <consortium name="EnsemblPlants"/>
        </authorList>
    </citation>
    <scope>IDENTIFICATION</scope>
</reference>